<protein>
    <recommendedName>
        <fullName evidence="4">Vacuolar protein sorting-associated protein 62</fullName>
    </recommendedName>
</protein>
<comment type="caution">
    <text evidence="2">The sequence shown here is derived from an EMBL/GenBank/DDBJ whole genome shotgun (WGS) entry which is preliminary data.</text>
</comment>
<organism evidence="2 3">
    <name type="scientific">Lithohypha guttulata</name>
    <dbReference type="NCBI Taxonomy" id="1690604"/>
    <lineage>
        <taxon>Eukaryota</taxon>
        <taxon>Fungi</taxon>
        <taxon>Dikarya</taxon>
        <taxon>Ascomycota</taxon>
        <taxon>Pezizomycotina</taxon>
        <taxon>Eurotiomycetes</taxon>
        <taxon>Chaetothyriomycetidae</taxon>
        <taxon>Chaetothyriales</taxon>
        <taxon>Trichomeriaceae</taxon>
        <taxon>Lithohypha</taxon>
    </lineage>
</organism>
<keyword evidence="3" id="KW-1185">Reference proteome</keyword>
<evidence type="ECO:0000313" key="2">
    <source>
        <dbReference type="EMBL" id="KAK5091153.1"/>
    </source>
</evidence>
<name>A0AAN7T690_9EURO</name>
<keyword evidence="1" id="KW-0732">Signal</keyword>
<dbReference type="InterPro" id="IPR009291">
    <property type="entry name" value="Vps62"/>
</dbReference>
<dbReference type="Proteomes" id="UP001309876">
    <property type="component" value="Unassembled WGS sequence"/>
</dbReference>
<feature type="signal peptide" evidence="1">
    <location>
        <begin position="1"/>
        <end position="18"/>
    </location>
</feature>
<evidence type="ECO:0008006" key="4">
    <source>
        <dbReference type="Google" id="ProtNLM"/>
    </source>
</evidence>
<feature type="chain" id="PRO_5042859934" description="Vacuolar protein sorting-associated protein 62" evidence="1">
    <location>
        <begin position="19"/>
        <end position="352"/>
    </location>
</feature>
<dbReference type="EMBL" id="JAVRRJ010000001">
    <property type="protein sequence ID" value="KAK5091153.1"/>
    <property type="molecule type" value="Genomic_DNA"/>
</dbReference>
<evidence type="ECO:0000313" key="3">
    <source>
        <dbReference type="Proteomes" id="UP001309876"/>
    </source>
</evidence>
<dbReference type="Pfam" id="PF06101">
    <property type="entry name" value="Vps62"/>
    <property type="match status" value="1"/>
</dbReference>
<sequence length="352" mass="38829">MLRFLVLVVASLCICLYALPVESLKRQTPSAVPQYVLDYAPLVWLDLEEQFFPSDIANQLLNTHPQSSSSSDDVGTAPNPLNLENLDQLNRLGDDNVYLTANDDWTQTPEWTRGVRPDGSGKTSGAVTCAMLTHNKDNTTLDAFYFYFFAYNHGNTVLGQELGDHLGDWEHVMVRFDISTGTPQAVWLAQHSAGNAFEYAALEKQGDRAVVYSARGSHATYATSGSHDHTIPGLPLEFGFLQDYTGQGTLWDPVQSAYFYSVSFPEGTAPGDASNPSFTAYDDSPTNWLYFLGHWGNAQLSDDDTRQQDFFGQKKYTGGPTGPRDKQINRDSVCGEFLPVCVVNILLPPGSK</sequence>
<reference evidence="2 3" key="1">
    <citation type="submission" date="2023-08" db="EMBL/GenBank/DDBJ databases">
        <title>Black Yeasts Isolated from many extreme environments.</title>
        <authorList>
            <person name="Coleine C."/>
            <person name="Stajich J.E."/>
            <person name="Selbmann L."/>
        </authorList>
    </citation>
    <scope>NUCLEOTIDE SEQUENCE [LARGE SCALE GENOMIC DNA]</scope>
    <source>
        <strain evidence="2 3">CCFEE 5910</strain>
    </source>
</reference>
<gene>
    <name evidence="2" type="ORF">LTR05_001333</name>
</gene>
<dbReference type="AlphaFoldDB" id="A0AAN7T690"/>
<dbReference type="PANTHER" id="PTHR48174:SF5">
    <property type="entry name" value="VACUOLAR PROTEIN SORTING-ASSOCIATED PROTEIN 62"/>
    <property type="match status" value="1"/>
</dbReference>
<evidence type="ECO:0000256" key="1">
    <source>
        <dbReference type="SAM" id="SignalP"/>
    </source>
</evidence>
<dbReference type="PANTHER" id="PTHR48174">
    <property type="entry name" value="DUF946 FAMILY PROTEIN"/>
    <property type="match status" value="1"/>
</dbReference>
<accession>A0AAN7T690</accession>
<proteinExistence type="predicted"/>